<dbReference type="EMBL" id="CDOG01000002">
    <property type="protein sequence ID" value="CEN33976.1"/>
    <property type="molecule type" value="Genomic_DNA"/>
</dbReference>
<dbReference type="Gene3D" id="2.60.40.1120">
    <property type="entry name" value="Carboxypeptidase-like, regulatory domain"/>
    <property type="match status" value="1"/>
</dbReference>
<reference evidence="10" key="1">
    <citation type="submission" date="2015-01" db="EMBL/GenBank/DDBJ databases">
        <authorList>
            <person name="MANFREDI Pablo"/>
        </authorList>
    </citation>
    <scope>NUCLEOTIDE SEQUENCE [LARGE SCALE GENOMIC DNA]</scope>
    <source>
        <strain evidence="10">Ccy74</strain>
    </source>
</reference>
<evidence type="ECO:0000256" key="2">
    <source>
        <dbReference type="ARBA" id="ARBA00022448"/>
    </source>
</evidence>
<dbReference type="AlphaFoldDB" id="A0A0B7H2Z9"/>
<keyword evidence="6 7" id="KW-0998">Cell outer membrane</keyword>
<dbReference type="SUPFAM" id="SSF56935">
    <property type="entry name" value="Porins"/>
    <property type="match status" value="1"/>
</dbReference>
<organism evidence="9 10">
    <name type="scientific">Capnocytophaga cynodegmi</name>
    <dbReference type="NCBI Taxonomy" id="28189"/>
    <lineage>
        <taxon>Bacteria</taxon>
        <taxon>Pseudomonadati</taxon>
        <taxon>Bacteroidota</taxon>
        <taxon>Flavobacteriia</taxon>
        <taxon>Flavobacteriales</taxon>
        <taxon>Flavobacteriaceae</taxon>
        <taxon>Capnocytophaga</taxon>
    </lineage>
</organism>
<dbReference type="PANTHER" id="PTHR30069">
    <property type="entry name" value="TONB-DEPENDENT OUTER MEMBRANE RECEPTOR"/>
    <property type="match status" value="1"/>
</dbReference>
<evidence type="ECO:0000256" key="3">
    <source>
        <dbReference type="ARBA" id="ARBA00022452"/>
    </source>
</evidence>
<keyword evidence="2 7" id="KW-0813">Transport</keyword>
<keyword evidence="5 7" id="KW-0472">Membrane</keyword>
<evidence type="ECO:0000313" key="9">
    <source>
        <dbReference type="EMBL" id="CEN33976.1"/>
    </source>
</evidence>
<dbReference type="PANTHER" id="PTHR30069:SF50">
    <property type="entry name" value="TONB-DEPENDENT RECEPTOR HI_1217-RELATED"/>
    <property type="match status" value="1"/>
</dbReference>
<accession>A0A0B7H2Z9</accession>
<dbReference type="Gene3D" id="2.40.170.20">
    <property type="entry name" value="TonB-dependent receptor, beta-barrel domain"/>
    <property type="match status" value="1"/>
</dbReference>
<keyword evidence="9" id="KW-0675">Receptor</keyword>
<evidence type="ECO:0000259" key="8">
    <source>
        <dbReference type="Pfam" id="PF07715"/>
    </source>
</evidence>
<dbReference type="SUPFAM" id="SSF49464">
    <property type="entry name" value="Carboxypeptidase regulatory domain-like"/>
    <property type="match status" value="1"/>
</dbReference>
<dbReference type="GO" id="GO:0009279">
    <property type="term" value="C:cell outer membrane"/>
    <property type="evidence" value="ECO:0007669"/>
    <property type="project" value="UniProtKB-SubCell"/>
</dbReference>
<dbReference type="OrthoDB" id="9761152at2"/>
<gene>
    <name evidence="9" type="ORF">CCYN74_100001</name>
</gene>
<keyword evidence="3 7" id="KW-1134">Transmembrane beta strand</keyword>
<keyword evidence="4 7" id="KW-0812">Transmembrane</keyword>
<dbReference type="Pfam" id="PF07715">
    <property type="entry name" value="Plug"/>
    <property type="match status" value="1"/>
</dbReference>
<dbReference type="InterPro" id="IPR039426">
    <property type="entry name" value="TonB-dep_rcpt-like"/>
</dbReference>
<comment type="subcellular location">
    <subcellularLocation>
        <location evidence="1 7">Cell outer membrane</location>
        <topology evidence="1 7">Multi-pass membrane protein</topology>
    </subcellularLocation>
</comment>
<protein>
    <submittedName>
        <fullName evidence="9">TonB-dependent receptor, plug</fullName>
    </submittedName>
</protein>
<evidence type="ECO:0000313" key="10">
    <source>
        <dbReference type="Proteomes" id="UP000038083"/>
    </source>
</evidence>
<dbReference type="GO" id="GO:0015344">
    <property type="term" value="F:siderophore uptake transmembrane transporter activity"/>
    <property type="evidence" value="ECO:0007669"/>
    <property type="project" value="TreeGrafter"/>
</dbReference>
<evidence type="ECO:0000256" key="1">
    <source>
        <dbReference type="ARBA" id="ARBA00004571"/>
    </source>
</evidence>
<evidence type="ECO:0000256" key="4">
    <source>
        <dbReference type="ARBA" id="ARBA00022692"/>
    </source>
</evidence>
<dbReference type="Gene3D" id="2.170.130.10">
    <property type="entry name" value="TonB-dependent receptor, plug domain"/>
    <property type="match status" value="1"/>
</dbReference>
<evidence type="ECO:0000256" key="6">
    <source>
        <dbReference type="ARBA" id="ARBA00023237"/>
    </source>
</evidence>
<dbReference type="Pfam" id="PF13715">
    <property type="entry name" value="CarbopepD_reg_2"/>
    <property type="match status" value="1"/>
</dbReference>
<evidence type="ECO:0000256" key="7">
    <source>
        <dbReference type="PROSITE-ProRule" id="PRU01360"/>
    </source>
</evidence>
<dbReference type="PROSITE" id="PS52016">
    <property type="entry name" value="TONB_DEPENDENT_REC_3"/>
    <property type="match status" value="1"/>
</dbReference>
<dbReference type="RefSeq" id="WP_052457344.1">
    <property type="nucleotide sequence ID" value="NZ_CDOG01000002.1"/>
</dbReference>
<sequence length="899" mass="101523">MRDRLLHSLVLFLIVTSMTYAQNFVKGRVIDEESKQPLSGASVLLKGNIMGVSTDEKGEFLLEVPSRLGILEVSYAGFISQEVQFRILRKTQPIVIELETDACLLTNVIVNNNLLDMAQERKTPVALSTIFSQEITEKLGNQELSEILNKVPSVYATKSGGGFGDSKISIRGFTSENIAVMVNGVPINDMENDKVYWSNWTGIADVTSVLQVQRGLGASKLAIASVGGTLNIATRSPNLNEGGAILSSVGNDYAVKTSAMYNTGKNEKGFSTSILIGRTSGNKYVRGTEFEGYNYYLAFGYTPSTKHNFLLMMTGSPQWHNQRLSYVKISDALHYGTNGNPDRKYNPDMGNLMGKDYNVYRNVYHKPIIMLNWGWNLSDKTTINTTAYTSFGRGSGTLNYGSVQGRDLESFRNVKTGLYDFDAIVEANKDANINESTLIRTARINSHDWYGILTNFNHKLSDNLIFYIGIDGRYYKGYHYAMLSDLLGAKFYKDDSNKNLKLDNYVSVVNANYPTYNPFFSKVDDVANTIFYNNVGQIFWAGTFGRLEYSKENLSAFVQGSISNKGYKRTDNFLAEGTLLEGTNVYLPQKTNYETFLGYNLKVGVNHNIGNHNIFTNVGYYEKQPNFNAVYRGGLNYPASNNVNEKVLGIELGYGLRLKKLNAKVNIYRTTWNDRYIRKDNLTDIDPNKTRYYAEISNLDELHQGIELELLYKYNKYLNFSAMASLGNWYYEGNAEVQTYRIADRKPHILSGAKSNRLPLLLDKVKVGGTAQMTANIGVIVTPLKQLNINVDWQYVNQLYSDFDIYTFSSNDTASKGVLRLPSYNLFDFSASYKLPLFKRHTMTFGINIHNLLDTYYIAESQDNIHTTANSEVYKGIDTRNRVYFGFGRTWNFSMKYSF</sequence>
<dbReference type="Proteomes" id="UP000038083">
    <property type="component" value="Unassembled WGS sequence"/>
</dbReference>
<dbReference type="InterPro" id="IPR036942">
    <property type="entry name" value="Beta-barrel_TonB_sf"/>
</dbReference>
<dbReference type="GO" id="GO:0044718">
    <property type="term" value="P:siderophore transmembrane transport"/>
    <property type="evidence" value="ECO:0007669"/>
    <property type="project" value="TreeGrafter"/>
</dbReference>
<dbReference type="InterPro" id="IPR037066">
    <property type="entry name" value="Plug_dom_sf"/>
</dbReference>
<comment type="similarity">
    <text evidence="7">Belongs to the TonB-dependent receptor family.</text>
</comment>
<dbReference type="InterPro" id="IPR008969">
    <property type="entry name" value="CarboxyPept-like_regulatory"/>
</dbReference>
<evidence type="ECO:0000256" key="5">
    <source>
        <dbReference type="ARBA" id="ARBA00023136"/>
    </source>
</evidence>
<proteinExistence type="inferred from homology"/>
<feature type="domain" description="TonB-dependent receptor plug" evidence="8">
    <location>
        <begin position="120"/>
        <end position="228"/>
    </location>
</feature>
<dbReference type="InterPro" id="IPR012910">
    <property type="entry name" value="Plug_dom"/>
</dbReference>
<name>A0A0B7H2Z9_9FLAO</name>